<accession>A0ABW2YPE2</accession>
<dbReference type="RefSeq" id="WP_386813450.1">
    <property type="nucleotide sequence ID" value="NZ_JBHTIH010000007.1"/>
</dbReference>
<proteinExistence type="predicted"/>
<dbReference type="PANTHER" id="PTHR28008:SF1">
    <property type="entry name" value="DOMAIN PROTEIN, PUTATIVE (AFU_ORTHOLOGUE AFUA_3G10980)-RELATED"/>
    <property type="match status" value="1"/>
</dbReference>
<dbReference type="PANTHER" id="PTHR28008">
    <property type="entry name" value="DOMAIN PROTEIN, PUTATIVE (AFU_ORTHOLOGUE AFUA_3G10980)-RELATED"/>
    <property type="match status" value="1"/>
</dbReference>
<comment type="caution">
    <text evidence="2">The sequence shown here is derived from an EMBL/GenBank/DDBJ whole genome shotgun (WGS) entry which is preliminary data.</text>
</comment>
<gene>
    <name evidence="2" type="ORF">ACFQZQ_13545</name>
</gene>
<protein>
    <submittedName>
        <fullName evidence="2">VanZ family protein</fullName>
    </submittedName>
</protein>
<sequence length="139" mass="14545">MSAAARGAVLRAFRRPRLWLGIGALGLLVLVGLALLPARGLPPAPFSGFDKFGHFLGYAALSAYAGMLFARMRAQTWAAAGLVALGFALEFAQAQLTDSRSGELRDAVANTAGVLAGLVSARASPRWAGLLQRLDARLP</sequence>
<keyword evidence="1" id="KW-0812">Transmembrane</keyword>
<name>A0ABW2YPE2_9GAMM</name>
<evidence type="ECO:0000313" key="2">
    <source>
        <dbReference type="EMBL" id="MFD0740303.1"/>
    </source>
</evidence>
<dbReference type="Proteomes" id="UP001597090">
    <property type="component" value="Unassembled WGS sequence"/>
</dbReference>
<keyword evidence="1" id="KW-0472">Membrane</keyword>
<feature type="transmembrane region" description="Helical" evidence="1">
    <location>
        <begin position="18"/>
        <end position="40"/>
    </location>
</feature>
<feature type="transmembrane region" description="Helical" evidence="1">
    <location>
        <begin position="52"/>
        <end position="70"/>
    </location>
</feature>
<evidence type="ECO:0000256" key="1">
    <source>
        <dbReference type="SAM" id="Phobius"/>
    </source>
</evidence>
<evidence type="ECO:0000313" key="3">
    <source>
        <dbReference type="Proteomes" id="UP001597090"/>
    </source>
</evidence>
<organism evidence="2 3">
    <name type="scientific">Lysobacter koreensis</name>
    <dbReference type="NCBI Taxonomy" id="266122"/>
    <lineage>
        <taxon>Bacteria</taxon>
        <taxon>Pseudomonadati</taxon>
        <taxon>Pseudomonadota</taxon>
        <taxon>Gammaproteobacteria</taxon>
        <taxon>Lysobacterales</taxon>
        <taxon>Lysobacteraceae</taxon>
        <taxon>Lysobacter</taxon>
    </lineage>
</organism>
<keyword evidence="1" id="KW-1133">Transmembrane helix</keyword>
<dbReference type="EMBL" id="JBHTIH010000007">
    <property type="protein sequence ID" value="MFD0740303.1"/>
    <property type="molecule type" value="Genomic_DNA"/>
</dbReference>
<reference evidence="3" key="1">
    <citation type="journal article" date="2019" name="Int. J. Syst. Evol. Microbiol.">
        <title>The Global Catalogue of Microorganisms (GCM) 10K type strain sequencing project: providing services to taxonomists for standard genome sequencing and annotation.</title>
        <authorList>
            <consortium name="The Broad Institute Genomics Platform"/>
            <consortium name="The Broad Institute Genome Sequencing Center for Infectious Disease"/>
            <person name="Wu L."/>
            <person name="Ma J."/>
        </authorList>
    </citation>
    <scope>NUCLEOTIDE SEQUENCE [LARGE SCALE GENOMIC DNA]</scope>
    <source>
        <strain evidence="3">CCUG 55491</strain>
    </source>
</reference>
<keyword evidence="3" id="KW-1185">Reference proteome</keyword>